<dbReference type="Proteomes" id="UP000193100">
    <property type="component" value="Chromosome"/>
</dbReference>
<dbReference type="AlphaFoldDB" id="A0A1W6KAD2"/>
<dbReference type="GeneID" id="77256257"/>
<dbReference type="EMBL" id="CP020931">
    <property type="protein sequence ID" value="ARM84384.1"/>
    <property type="molecule type" value="Genomic_DNA"/>
</dbReference>
<accession>A0A1W6KAD2</accession>
<sequence>MTLTASRALLCMVVAATLSACTLFPDRPANRIFQLPASTVEESITDNKPFSTTLRFVTPLAEGPVDSSRILVKPEGNEIKAYQGARWSKKSPILVRDQLIDAFRRDGRFAGVITGTSPARSDLTMAGELSAFQSEYQDGMPVALIRLDLHLIDERTRNTLASKRFEYQHPATGEQVEAVVEAFGEASNALANEVIRWTVEQRP</sequence>
<proteinExistence type="predicted"/>
<evidence type="ECO:0000256" key="1">
    <source>
        <dbReference type="SAM" id="SignalP"/>
    </source>
</evidence>
<name>A0A1W6KAD2_9GAMM</name>
<keyword evidence="1" id="KW-0732">Signal</keyword>
<feature type="signal peptide" evidence="1">
    <location>
        <begin position="1"/>
        <end position="20"/>
    </location>
</feature>
<gene>
    <name evidence="3" type="ORF">MARSALSMR5_02313</name>
</gene>
<dbReference type="Pfam" id="PF03886">
    <property type="entry name" value="ABC_trans_aux"/>
    <property type="match status" value="1"/>
</dbReference>
<dbReference type="Gene3D" id="3.40.50.10610">
    <property type="entry name" value="ABC-type transport auxiliary lipoprotein component"/>
    <property type="match status" value="1"/>
</dbReference>
<keyword evidence="3" id="KW-0449">Lipoprotein</keyword>
<dbReference type="SUPFAM" id="SSF159594">
    <property type="entry name" value="XCC0632-like"/>
    <property type="match status" value="1"/>
</dbReference>
<reference evidence="3 4" key="1">
    <citation type="submission" date="2017-04" db="EMBL/GenBank/DDBJ databases">
        <title>Genome Sequence of Marinobacter salarius strain SMR5 Isolated from a culture of the Diatom Skeletonema marinoi.</title>
        <authorList>
            <person name="Topel M."/>
            <person name="Pinder M.I.M."/>
            <person name="Johansson O.N."/>
            <person name="Kourtchenko O."/>
            <person name="Godhe A."/>
            <person name="Clarke A.K."/>
        </authorList>
    </citation>
    <scope>NUCLEOTIDE SEQUENCE [LARGE SCALE GENOMIC DNA]</scope>
    <source>
        <strain evidence="3 4">SMR5</strain>
    </source>
</reference>
<feature type="chain" id="PRO_5010886938" evidence="1">
    <location>
        <begin position="21"/>
        <end position="203"/>
    </location>
</feature>
<dbReference type="STRING" id="1420917.AU15_07280"/>
<dbReference type="InterPro" id="IPR005586">
    <property type="entry name" value="ABC_trans_aux"/>
</dbReference>
<dbReference type="PROSITE" id="PS51257">
    <property type="entry name" value="PROKAR_LIPOPROTEIN"/>
    <property type="match status" value="1"/>
</dbReference>
<dbReference type="RefSeq" id="WP_085680799.1">
    <property type="nucleotide sequence ID" value="NZ_CP020931.1"/>
</dbReference>
<organism evidence="3 4">
    <name type="scientific">Marinobacter salarius</name>
    <dbReference type="NCBI Taxonomy" id="1420917"/>
    <lineage>
        <taxon>Bacteria</taxon>
        <taxon>Pseudomonadati</taxon>
        <taxon>Pseudomonadota</taxon>
        <taxon>Gammaproteobacteria</taxon>
        <taxon>Pseudomonadales</taxon>
        <taxon>Marinobacteraceae</taxon>
        <taxon>Marinobacter</taxon>
    </lineage>
</organism>
<feature type="domain" description="ABC-type transport auxiliary lipoprotein component" evidence="2">
    <location>
        <begin position="61"/>
        <end position="194"/>
    </location>
</feature>
<evidence type="ECO:0000313" key="3">
    <source>
        <dbReference type="EMBL" id="ARM84384.1"/>
    </source>
</evidence>
<protein>
    <submittedName>
        <fullName evidence="3">ABC-type transport auxiliary lipoprotein component</fullName>
    </submittedName>
</protein>
<evidence type="ECO:0000313" key="4">
    <source>
        <dbReference type="Proteomes" id="UP000193100"/>
    </source>
</evidence>
<evidence type="ECO:0000259" key="2">
    <source>
        <dbReference type="Pfam" id="PF03886"/>
    </source>
</evidence>